<feature type="region of interest" description="Disordered" evidence="1">
    <location>
        <begin position="177"/>
        <end position="204"/>
    </location>
</feature>
<dbReference type="KEGG" id="cgob:115007973"/>
<dbReference type="GeneID" id="115007973"/>
<gene>
    <name evidence="3" type="primary">LOC115007973</name>
</gene>
<keyword evidence="2" id="KW-1185">Reference proteome</keyword>
<dbReference type="RefSeq" id="XP_029287024.1">
    <property type="nucleotide sequence ID" value="XM_029431164.1"/>
</dbReference>
<protein>
    <submittedName>
        <fullName evidence="3">Uncharacterized protein LOC115007973</fullName>
    </submittedName>
</protein>
<evidence type="ECO:0000313" key="3">
    <source>
        <dbReference type="RefSeq" id="XP_029287024.1"/>
    </source>
</evidence>
<evidence type="ECO:0000313" key="2">
    <source>
        <dbReference type="Proteomes" id="UP000504630"/>
    </source>
</evidence>
<proteinExistence type="predicted"/>
<name>A0A6J2PNY3_COTGO</name>
<dbReference type="Proteomes" id="UP000504630">
    <property type="component" value="Chromosome 1"/>
</dbReference>
<accession>A0A6J2PNY3</accession>
<dbReference type="InParanoid" id="A0A6J2PNY3"/>
<reference evidence="3" key="1">
    <citation type="submission" date="2025-08" db="UniProtKB">
        <authorList>
            <consortium name="RefSeq"/>
        </authorList>
    </citation>
    <scope>IDENTIFICATION</scope>
</reference>
<dbReference type="AlphaFoldDB" id="A0A6J2PNY3"/>
<organism evidence="2 3">
    <name type="scientific">Cottoperca gobio</name>
    <name type="common">Frogmouth</name>
    <name type="synonym">Aphritis gobio</name>
    <dbReference type="NCBI Taxonomy" id="56716"/>
    <lineage>
        <taxon>Eukaryota</taxon>
        <taxon>Metazoa</taxon>
        <taxon>Chordata</taxon>
        <taxon>Craniata</taxon>
        <taxon>Vertebrata</taxon>
        <taxon>Euteleostomi</taxon>
        <taxon>Actinopterygii</taxon>
        <taxon>Neopterygii</taxon>
        <taxon>Teleostei</taxon>
        <taxon>Neoteleostei</taxon>
        <taxon>Acanthomorphata</taxon>
        <taxon>Eupercaria</taxon>
        <taxon>Perciformes</taxon>
        <taxon>Notothenioidei</taxon>
        <taxon>Bovichtidae</taxon>
        <taxon>Cottoperca</taxon>
    </lineage>
</organism>
<sequence length="204" mass="23425">MWDYKAQNSLRSPCRRPSLLHQNQEHVIHHHEDITCPLCPPGCCLLCQGCISASFCRGCHCYNCRPCDGYRALQRHYCHIHHSSKFTVPYSHINSQYFSFINNNNNRYYRQPCDSYRALQRHYCHIHHSSKFTIPYSHINSQYFSFINNTTTTVTTVSLVTVTGLYNDTTATFTTRPSSPYPTVTSTPNISPSSTQQPLLPSAL</sequence>
<evidence type="ECO:0000256" key="1">
    <source>
        <dbReference type="SAM" id="MobiDB-lite"/>
    </source>
</evidence>